<evidence type="ECO:0000256" key="4">
    <source>
        <dbReference type="ARBA" id="ARBA00022827"/>
    </source>
</evidence>
<proteinExistence type="inferred from homology"/>
<feature type="region of interest" description="Disordered" evidence="6">
    <location>
        <begin position="1"/>
        <end position="26"/>
    </location>
</feature>
<dbReference type="GeneID" id="19172757"/>
<dbReference type="HOGENOM" id="CLU_006937_6_3_1"/>
<evidence type="ECO:0000256" key="3">
    <source>
        <dbReference type="ARBA" id="ARBA00022630"/>
    </source>
</evidence>
<evidence type="ECO:0008006" key="9">
    <source>
        <dbReference type="Google" id="ProtNLM"/>
    </source>
</evidence>
<name>W9Y9V6_9EURO</name>
<gene>
    <name evidence="7" type="ORF">A1O3_08670</name>
</gene>
<organism evidence="7 8">
    <name type="scientific">Capronia epimyces CBS 606.96</name>
    <dbReference type="NCBI Taxonomy" id="1182542"/>
    <lineage>
        <taxon>Eukaryota</taxon>
        <taxon>Fungi</taxon>
        <taxon>Dikarya</taxon>
        <taxon>Ascomycota</taxon>
        <taxon>Pezizomycotina</taxon>
        <taxon>Eurotiomycetes</taxon>
        <taxon>Chaetothyriomycetidae</taxon>
        <taxon>Chaetothyriales</taxon>
        <taxon>Herpotrichiellaceae</taxon>
        <taxon>Capronia</taxon>
    </lineage>
</organism>
<dbReference type="EMBL" id="AMGY01000008">
    <property type="protein sequence ID" value="EXJ79169.1"/>
    <property type="molecule type" value="Genomic_DNA"/>
</dbReference>
<dbReference type="Gene3D" id="3.50.50.60">
    <property type="entry name" value="FAD/NAD(P)-binding domain"/>
    <property type="match status" value="2"/>
</dbReference>
<evidence type="ECO:0000256" key="1">
    <source>
        <dbReference type="ARBA" id="ARBA00001974"/>
    </source>
</evidence>
<keyword evidence="8" id="KW-1185">Reference proteome</keyword>
<dbReference type="InterPro" id="IPR020946">
    <property type="entry name" value="Flavin_mOase-like"/>
</dbReference>
<dbReference type="Proteomes" id="UP000019478">
    <property type="component" value="Unassembled WGS sequence"/>
</dbReference>
<dbReference type="PANTHER" id="PTHR42877">
    <property type="entry name" value="L-ORNITHINE N(5)-MONOOXYGENASE-RELATED"/>
    <property type="match status" value="1"/>
</dbReference>
<dbReference type="GO" id="GO:0050660">
    <property type="term" value="F:flavin adenine dinucleotide binding"/>
    <property type="evidence" value="ECO:0007669"/>
    <property type="project" value="InterPro"/>
</dbReference>
<dbReference type="RefSeq" id="XP_007736957.1">
    <property type="nucleotide sequence ID" value="XM_007738767.1"/>
</dbReference>
<dbReference type="eggNOG" id="KOG1399">
    <property type="taxonomic scope" value="Eukaryota"/>
</dbReference>
<comment type="cofactor">
    <cofactor evidence="1">
        <name>FAD</name>
        <dbReference type="ChEBI" id="CHEBI:57692"/>
    </cofactor>
</comment>
<protein>
    <recommendedName>
        <fullName evidence="9">Cyclohexanone monooxygenase</fullName>
    </recommendedName>
</protein>
<comment type="caution">
    <text evidence="7">The sequence shown here is derived from an EMBL/GenBank/DDBJ whole genome shotgun (WGS) entry which is preliminary data.</text>
</comment>
<dbReference type="GO" id="GO:0004499">
    <property type="term" value="F:N,N-dimethylaniline monooxygenase activity"/>
    <property type="evidence" value="ECO:0007669"/>
    <property type="project" value="InterPro"/>
</dbReference>
<evidence type="ECO:0000256" key="5">
    <source>
        <dbReference type="ARBA" id="ARBA00023002"/>
    </source>
</evidence>
<accession>W9Y9V6</accession>
<dbReference type="InterPro" id="IPR051209">
    <property type="entry name" value="FAD-bind_Monooxygenase_sf"/>
</dbReference>
<dbReference type="SUPFAM" id="SSF51905">
    <property type="entry name" value="FAD/NAD(P)-binding domain"/>
    <property type="match status" value="3"/>
</dbReference>
<evidence type="ECO:0000256" key="2">
    <source>
        <dbReference type="ARBA" id="ARBA00010139"/>
    </source>
</evidence>
<dbReference type="AlphaFoldDB" id="W9Y9V6"/>
<evidence type="ECO:0000256" key="6">
    <source>
        <dbReference type="SAM" id="MobiDB-lite"/>
    </source>
</evidence>
<dbReference type="PANTHER" id="PTHR42877:SF11">
    <property type="entry name" value="MONOOXYGENASE, PUTATIVE (AFU_ORTHOLOGUE AFUA_6G13790)-RELATED"/>
    <property type="match status" value="1"/>
</dbReference>
<evidence type="ECO:0000313" key="7">
    <source>
        <dbReference type="EMBL" id="EXJ79169.1"/>
    </source>
</evidence>
<evidence type="ECO:0000313" key="8">
    <source>
        <dbReference type="Proteomes" id="UP000019478"/>
    </source>
</evidence>
<dbReference type="Pfam" id="PF00743">
    <property type="entry name" value="FMO-like"/>
    <property type="match status" value="1"/>
</dbReference>
<dbReference type="OrthoDB" id="74360at2759"/>
<reference evidence="7 8" key="1">
    <citation type="submission" date="2013-03" db="EMBL/GenBank/DDBJ databases">
        <title>The Genome Sequence of Capronia epimyces CBS 606.96.</title>
        <authorList>
            <consortium name="The Broad Institute Genomics Platform"/>
            <person name="Cuomo C."/>
            <person name="de Hoog S."/>
            <person name="Gorbushina A."/>
            <person name="Walker B."/>
            <person name="Young S.K."/>
            <person name="Zeng Q."/>
            <person name="Gargeya S."/>
            <person name="Fitzgerald M."/>
            <person name="Haas B."/>
            <person name="Abouelleil A."/>
            <person name="Allen A.W."/>
            <person name="Alvarado L."/>
            <person name="Arachchi H.M."/>
            <person name="Berlin A.M."/>
            <person name="Chapman S.B."/>
            <person name="Gainer-Dewar J."/>
            <person name="Goldberg J."/>
            <person name="Griggs A."/>
            <person name="Gujja S."/>
            <person name="Hansen M."/>
            <person name="Howarth C."/>
            <person name="Imamovic A."/>
            <person name="Ireland A."/>
            <person name="Larimer J."/>
            <person name="McCowan C."/>
            <person name="Murphy C."/>
            <person name="Pearson M."/>
            <person name="Poon T.W."/>
            <person name="Priest M."/>
            <person name="Roberts A."/>
            <person name="Saif S."/>
            <person name="Shea T."/>
            <person name="Sisk P."/>
            <person name="Sykes S."/>
            <person name="Wortman J."/>
            <person name="Nusbaum C."/>
            <person name="Birren B."/>
        </authorList>
    </citation>
    <scope>NUCLEOTIDE SEQUENCE [LARGE SCALE GENOMIC DNA]</scope>
    <source>
        <strain evidence="7 8">CBS 606.96</strain>
    </source>
</reference>
<keyword evidence="5" id="KW-0560">Oxidoreductase</keyword>
<comment type="similarity">
    <text evidence="2">Belongs to the FAD-binding monooxygenase family.</text>
</comment>
<sequence length="583" mass="66716">MTINNNETETASSGLHTNGTNGIANGFKVTEHETPLPSTHPKWVPLKKEPLYRPRKLRVVCIGAGYAGLTLAYKYKHKMKLDSFIDFQIYEKNHDVGGTWLENRYPGVACDVPAHVYTFSWEPNPDWSRYYASGPEIWEYIKKTTTKYHLDDYVQFNTRVIETIWDEDSATWKIKVEHDGQVSNTEADVVVNAAGILNKWRWPNIAGLRDFKGTLLHSAAWDATADWKGRRVGVIGNGSSAIQIVPSIQPEVSHLVNYIRSPTWISTNFNLDFAPQGKGFVFSEEQKQRFRDHPEELTKYRRAIEHDFNHNFPTFLKDSKEQEMVTTAFREIMAERLGHDPELVEKLIPSWQVGCRRLTPGEGYLEALTAKNSEACFDRIVRVTPSGIETEAGETQLDMIVCATGFDVSFHPFWRLVGRDGRTLEKEWEDVPRAYFGICAPGMPNYFIFNGPNCPVGHGSLLAVIDWTAEYILRWCSKIATHDISSILVKDDVLEEFNLYAQEFLKGTVWASGCRSWYKNNKVDGPVTAMYAGSVIHYKECLEKDRGEDFDIRYRSPNRFRFLGNGQTEREERGDDLGFYLEV</sequence>
<keyword evidence="4" id="KW-0274">FAD</keyword>
<dbReference type="GO" id="GO:0050661">
    <property type="term" value="F:NADP binding"/>
    <property type="evidence" value="ECO:0007669"/>
    <property type="project" value="InterPro"/>
</dbReference>
<keyword evidence="3" id="KW-0285">Flavoprotein</keyword>
<dbReference type="InterPro" id="IPR036188">
    <property type="entry name" value="FAD/NAD-bd_sf"/>
</dbReference>
<feature type="compositionally biased region" description="Polar residues" evidence="6">
    <location>
        <begin position="1"/>
        <end position="23"/>
    </location>
</feature>